<proteinExistence type="predicted"/>
<accession>A0A564MJ48</accession>
<evidence type="ECO:0008006" key="4">
    <source>
        <dbReference type="Google" id="ProtNLM"/>
    </source>
</evidence>
<evidence type="ECO:0000313" key="3">
    <source>
        <dbReference type="Proteomes" id="UP000317374"/>
    </source>
</evidence>
<protein>
    <recommendedName>
        <fullName evidence="4">Lipoprotein</fullName>
    </recommendedName>
</protein>
<dbReference type="RefSeq" id="WP_142514289.1">
    <property type="nucleotide sequence ID" value="NZ_CABGGW010000048.1"/>
</dbReference>
<dbReference type="AlphaFoldDB" id="A0A564MJ48"/>
<feature type="chain" id="PRO_5021805979" description="Lipoprotein" evidence="1">
    <location>
        <begin position="20"/>
        <end position="139"/>
    </location>
</feature>
<feature type="signal peptide" evidence="1">
    <location>
        <begin position="1"/>
        <end position="19"/>
    </location>
</feature>
<sequence length="139" mass="15446">MKKLLLIMAIVGLTGCATSAVSPDKAKLVPKERLFFYQEPLSNGARLTVVRDSGLLGSACFYGFYISGKRVASIDIGERADFYIPAGEWMLGYREEGGICNTNRPLTERELYIKENQHKGVRLFQAPEDEGDIKPISVK</sequence>
<reference evidence="2 3" key="1">
    <citation type="submission" date="2019-07" db="EMBL/GenBank/DDBJ databases">
        <authorList>
            <person name="Brisse S."/>
            <person name="Rodrigues C."/>
            <person name="Thorpe H."/>
        </authorList>
    </citation>
    <scope>NUCLEOTIDE SEQUENCE [LARGE SCALE GENOMIC DNA]</scope>
    <source>
        <strain evidence="2">SB6422</strain>
    </source>
</reference>
<gene>
    <name evidence="2" type="ORF">SB6422_03045</name>
</gene>
<name>A0A564MJ48_9ENTR</name>
<dbReference type="EMBL" id="CABGGW010000048">
    <property type="protein sequence ID" value="VUS93754.1"/>
    <property type="molecule type" value="Genomic_DNA"/>
</dbReference>
<dbReference type="OrthoDB" id="9154618at2"/>
<dbReference type="Proteomes" id="UP000317374">
    <property type="component" value="Unassembled WGS sequence"/>
</dbReference>
<keyword evidence="1" id="KW-0732">Signal</keyword>
<evidence type="ECO:0000313" key="2">
    <source>
        <dbReference type="EMBL" id="VUS93754.1"/>
    </source>
</evidence>
<dbReference type="PROSITE" id="PS51257">
    <property type="entry name" value="PROKAR_LIPOPROTEIN"/>
    <property type="match status" value="1"/>
</dbReference>
<evidence type="ECO:0000256" key="1">
    <source>
        <dbReference type="SAM" id="SignalP"/>
    </source>
</evidence>
<organism evidence="2 3">
    <name type="scientific">Klebsiella huaxiensis</name>
    <dbReference type="NCBI Taxonomy" id="2153354"/>
    <lineage>
        <taxon>Bacteria</taxon>
        <taxon>Pseudomonadati</taxon>
        <taxon>Pseudomonadota</taxon>
        <taxon>Gammaproteobacteria</taxon>
        <taxon>Enterobacterales</taxon>
        <taxon>Enterobacteriaceae</taxon>
        <taxon>Klebsiella/Raoultella group</taxon>
        <taxon>Klebsiella</taxon>
    </lineage>
</organism>